<feature type="compositionally biased region" description="Pro residues" evidence="1">
    <location>
        <begin position="157"/>
        <end position="177"/>
    </location>
</feature>
<organism evidence="2 3">
    <name type="scientific">Nocardia nova</name>
    <dbReference type="NCBI Taxonomy" id="37330"/>
    <lineage>
        <taxon>Bacteria</taxon>
        <taxon>Bacillati</taxon>
        <taxon>Actinomycetota</taxon>
        <taxon>Actinomycetes</taxon>
        <taxon>Mycobacteriales</taxon>
        <taxon>Nocardiaceae</taxon>
        <taxon>Nocardia</taxon>
    </lineage>
</organism>
<name>A0A2S5ZVZ1_9NOCA</name>
<protein>
    <submittedName>
        <fullName evidence="2">Uncharacterized protein</fullName>
    </submittedName>
</protein>
<reference evidence="2 3" key="1">
    <citation type="submission" date="2018-02" db="EMBL/GenBank/DDBJ databases">
        <title>8 Nocardia nova and 1 Nocardia cyriacigeorgica strain used for evolution to TMP-SMX.</title>
        <authorList>
            <person name="Mehta H."/>
            <person name="Weng J."/>
            <person name="Shamoo Y."/>
        </authorList>
    </citation>
    <scope>NUCLEOTIDE SEQUENCE [LARGE SCALE GENOMIC DNA]</scope>
    <source>
        <strain evidence="2 3">BAA2227</strain>
    </source>
</reference>
<sequence>MSGAAVPPPPFAPDCCAGPDFAVFPPPLPDETLGKATVFESSSLSPDALSFAAALGAFGPGAAVRAESAAPWPVAALPVSAAFAVFAPSAPFAVRSASGAAAGPFVFAGPFAAAAPAVPAVASDLPEFSEVGALPVSSGFLPDSSRLGMATVSASPAPSPGAVPALSPPAAAPPPFGVEPGAAAGDLPEPGAPGPPDFVPEAFGPDLSPAAELACPAAPFAPGVRMTWVCADGDGMGAVGAAPGS</sequence>
<evidence type="ECO:0000256" key="1">
    <source>
        <dbReference type="SAM" id="MobiDB-lite"/>
    </source>
</evidence>
<feature type="region of interest" description="Disordered" evidence="1">
    <location>
        <begin position="151"/>
        <end position="205"/>
    </location>
</feature>
<dbReference type="AlphaFoldDB" id="A0A2S5ZVZ1"/>
<accession>A0A2S5ZVZ1</accession>
<evidence type="ECO:0000313" key="3">
    <source>
        <dbReference type="Proteomes" id="UP000238356"/>
    </source>
</evidence>
<dbReference type="Proteomes" id="UP000238356">
    <property type="component" value="Unassembled WGS sequence"/>
</dbReference>
<gene>
    <name evidence="2" type="ORF">C5F51_33150</name>
</gene>
<evidence type="ECO:0000313" key="2">
    <source>
        <dbReference type="EMBL" id="PPJ21673.1"/>
    </source>
</evidence>
<dbReference type="EMBL" id="PSZD01000035">
    <property type="protein sequence ID" value="PPJ21673.1"/>
    <property type="molecule type" value="Genomic_DNA"/>
</dbReference>
<proteinExistence type="predicted"/>
<comment type="caution">
    <text evidence="2">The sequence shown here is derived from an EMBL/GenBank/DDBJ whole genome shotgun (WGS) entry which is preliminary data.</text>
</comment>
<keyword evidence="3" id="KW-1185">Reference proteome</keyword>